<comment type="caution">
    <text evidence="3">The sequence shown here is derived from an EMBL/GenBank/DDBJ whole genome shotgun (WGS) entry which is preliminary data.</text>
</comment>
<evidence type="ECO:0000259" key="2">
    <source>
        <dbReference type="Pfam" id="PF12874"/>
    </source>
</evidence>
<dbReference type="OrthoDB" id="694733at2759"/>
<organism evidence="3 4">
    <name type="scientific">Panicum miliaceum</name>
    <name type="common">Proso millet</name>
    <name type="synonym">Broomcorn millet</name>
    <dbReference type="NCBI Taxonomy" id="4540"/>
    <lineage>
        <taxon>Eukaryota</taxon>
        <taxon>Viridiplantae</taxon>
        <taxon>Streptophyta</taxon>
        <taxon>Embryophyta</taxon>
        <taxon>Tracheophyta</taxon>
        <taxon>Spermatophyta</taxon>
        <taxon>Magnoliopsida</taxon>
        <taxon>Liliopsida</taxon>
        <taxon>Poales</taxon>
        <taxon>Poaceae</taxon>
        <taxon>PACMAD clade</taxon>
        <taxon>Panicoideae</taxon>
        <taxon>Panicodae</taxon>
        <taxon>Paniceae</taxon>
        <taxon>Panicinae</taxon>
        <taxon>Panicum</taxon>
        <taxon>Panicum sect. Panicum</taxon>
    </lineage>
</organism>
<dbReference type="Pfam" id="PF12874">
    <property type="entry name" value="zf-met"/>
    <property type="match status" value="1"/>
</dbReference>
<dbReference type="InterPro" id="IPR052644">
    <property type="entry name" value="ZMAT3"/>
</dbReference>
<dbReference type="InterPro" id="IPR036236">
    <property type="entry name" value="Znf_C2H2_sf"/>
</dbReference>
<dbReference type="AlphaFoldDB" id="A0A3L6TQ20"/>
<gene>
    <name evidence="3" type="ORF">C2845_PM01G39120</name>
</gene>
<proteinExistence type="predicted"/>
<evidence type="ECO:0000313" key="4">
    <source>
        <dbReference type="Proteomes" id="UP000275267"/>
    </source>
</evidence>
<dbReference type="PANTHER" id="PTHR46786:SF1">
    <property type="entry name" value="ZINC FINGER MATRIN-TYPE PROTEIN 3"/>
    <property type="match status" value="1"/>
</dbReference>
<feature type="domain" description="C2H2-type" evidence="2">
    <location>
        <begin position="148"/>
        <end position="171"/>
    </location>
</feature>
<feature type="region of interest" description="Disordered" evidence="1">
    <location>
        <begin position="1"/>
        <end position="79"/>
    </location>
</feature>
<dbReference type="InterPro" id="IPR013087">
    <property type="entry name" value="Znf_C2H2_type"/>
</dbReference>
<accession>A0A3L6TQ20</accession>
<dbReference type="EMBL" id="PQIB02000001">
    <property type="protein sequence ID" value="RLN42383.1"/>
    <property type="molecule type" value="Genomic_DNA"/>
</dbReference>
<dbReference type="SUPFAM" id="SSF57667">
    <property type="entry name" value="beta-beta-alpha zinc fingers"/>
    <property type="match status" value="2"/>
</dbReference>
<keyword evidence="4" id="KW-1185">Reference proteome</keyword>
<dbReference type="Proteomes" id="UP000275267">
    <property type="component" value="Unassembled WGS sequence"/>
</dbReference>
<dbReference type="STRING" id="4540.A0A3L6TQ20"/>
<evidence type="ECO:0000313" key="3">
    <source>
        <dbReference type="EMBL" id="RLN42383.1"/>
    </source>
</evidence>
<name>A0A3L6TQ20_PANMI</name>
<protein>
    <recommendedName>
        <fullName evidence="2">C2H2-type domain-containing protein</fullName>
    </recommendedName>
</protein>
<feature type="compositionally biased region" description="Low complexity" evidence="1">
    <location>
        <begin position="47"/>
        <end position="56"/>
    </location>
</feature>
<evidence type="ECO:0000256" key="1">
    <source>
        <dbReference type="SAM" id="MobiDB-lite"/>
    </source>
</evidence>
<reference evidence="4" key="1">
    <citation type="journal article" date="2019" name="Nat. Commun.">
        <title>The genome of broomcorn millet.</title>
        <authorList>
            <person name="Zou C."/>
            <person name="Miki D."/>
            <person name="Li D."/>
            <person name="Tang Q."/>
            <person name="Xiao L."/>
            <person name="Rajput S."/>
            <person name="Deng P."/>
            <person name="Jia W."/>
            <person name="Huang R."/>
            <person name="Zhang M."/>
            <person name="Sun Y."/>
            <person name="Hu J."/>
            <person name="Fu X."/>
            <person name="Schnable P.S."/>
            <person name="Li F."/>
            <person name="Zhang H."/>
            <person name="Feng B."/>
            <person name="Zhu X."/>
            <person name="Liu R."/>
            <person name="Schnable J.C."/>
            <person name="Zhu J.-K."/>
            <person name="Zhang H."/>
        </authorList>
    </citation>
    <scope>NUCLEOTIDE SEQUENCE [LARGE SCALE GENOMIC DNA]</scope>
</reference>
<feature type="compositionally biased region" description="Pro residues" evidence="1">
    <location>
        <begin position="8"/>
        <end position="19"/>
    </location>
</feature>
<dbReference type="PANTHER" id="PTHR46786">
    <property type="entry name" value="ZINC FINGER MATRIN-TYPE PROTEIN 3"/>
    <property type="match status" value="1"/>
</dbReference>
<sequence>MVVHQLPLLPPPPPPPPPHSTRAKRPSSGLPPGFAGVRQPPQKSPCQSAPAQQQHVPPQPAPDAHRAPGTSSLPPPAHAISQGAIMPAATTSAANPALQRRSAPRKKPTVPCGLCGVLCMTARHLKQHGQGRRHRNKAAHLAGEMNVRCPVCDVHLSSGLNVEQHLPGKQHARRLMLKEVGAEMHGHPSMAEHAYGLKYLIHAAAALLLYI</sequence>
<dbReference type="Gene3D" id="3.30.160.60">
    <property type="entry name" value="Classic Zinc Finger"/>
    <property type="match status" value="2"/>
</dbReference>